<evidence type="ECO:0000313" key="2">
    <source>
        <dbReference type="EMBL" id="MFC7057867.1"/>
    </source>
</evidence>
<keyword evidence="3" id="KW-1185">Reference proteome</keyword>
<dbReference type="RefSeq" id="WP_267163668.1">
    <property type="nucleotide sequence ID" value="NZ_CP112972.1"/>
</dbReference>
<dbReference type="EMBL" id="JBHSZI010000001">
    <property type="protein sequence ID" value="MFC7057867.1"/>
    <property type="molecule type" value="Genomic_DNA"/>
</dbReference>
<feature type="region of interest" description="Disordered" evidence="1">
    <location>
        <begin position="55"/>
        <end position="89"/>
    </location>
</feature>
<comment type="caution">
    <text evidence="2">The sequence shown here is derived from an EMBL/GenBank/DDBJ whole genome shotgun (WGS) entry which is preliminary data.</text>
</comment>
<name>A0ABD5VYP5_9EURY</name>
<sequence>MNRRQFITGCGLAVTTATAGCLDSVPVVGSDGPSADTPQGVVEMYLNLQETLYDDPESAQEQLSEIRHSQAPQQQQGNGGGSFGQNGDLTVTINGINTRTRDLSAQQMQALATTEFADRPLLDSSAIETLASQETALVDASYDTDAELEIEGETREFQNTNKQRFLVATEEDEWGIVIQTLTGTQ</sequence>
<dbReference type="GeneID" id="76629808"/>
<gene>
    <name evidence="2" type="ORF">ACFQQG_06420</name>
</gene>
<evidence type="ECO:0008006" key="4">
    <source>
        <dbReference type="Google" id="ProtNLM"/>
    </source>
</evidence>
<dbReference type="Proteomes" id="UP001596445">
    <property type="component" value="Unassembled WGS sequence"/>
</dbReference>
<evidence type="ECO:0000313" key="3">
    <source>
        <dbReference type="Proteomes" id="UP001596445"/>
    </source>
</evidence>
<dbReference type="AlphaFoldDB" id="A0ABD5VYP5"/>
<accession>A0ABD5VYP5</accession>
<reference evidence="2 3" key="1">
    <citation type="journal article" date="2019" name="Int. J. Syst. Evol. Microbiol.">
        <title>The Global Catalogue of Microorganisms (GCM) 10K type strain sequencing project: providing services to taxonomists for standard genome sequencing and annotation.</title>
        <authorList>
            <consortium name="The Broad Institute Genomics Platform"/>
            <consortium name="The Broad Institute Genome Sequencing Center for Infectious Disease"/>
            <person name="Wu L."/>
            <person name="Ma J."/>
        </authorList>
    </citation>
    <scope>NUCLEOTIDE SEQUENCE [LARGE SCALE GENOMIC DNA]</scope>
    <source>
        <strain evidence="2 3">JCM 30072</strain>
    </source>
</reference>
<proteinExistence type="predicted"/>
<organism evidence="2 3">
    <name type="scientific">Halovenus salina</name>
    <dbReference type="NCBI Taxonomy" id="1510225"/>
    <lineage>
        <taxon>Archaea</taxon>
        <taxon>Methanobacteriati</taxon>
        <taxon>Methanobacteriota</taxon>
        <taxon>Stenosarchaea group</taxon>
        <taxon>Halobacteria</taxon>
        <taxon>Halobacteriales</taxon>
        <taxon>Haloarculaceae</taxon>
        <taxon>Halovenus</taxon>
    </lineage>
</organism>
<evidence type="ECO:0000256" key="1">
    <source>
        <dbReference type="SAM" id="MobiDB-lite"/>
    </source>
</evidence>
<dbReference type="PROSITE" id="PS51257">
    <property type="entry name" value="PROKAR_LIPOPROTEIN"/>
    <property type="match status" value="1"/>
</dbReference>
<protein>
    <recommendedName>
        <fullName evidence="4">Tat (Twin-arginine translocation) pathway signal sequence</fullName>
    </recommendedName>
</protein>